<organism evidence="3 4">
    <name type="scientific">Roseisalinus antarcticus</name>
    <dbReference type="NCBI Taxonomy" id="254357"/>
    <lineage>
        <taxon>Bacteria</taxon>
        <taxon>Pseudomonadati</taxon>
        <taxon>Pseudomonadota</taxon>
        <taxon>Alphaproteobacteria</taxon>
        <taxon>Rhodobacterales</taxon>
        <taxon>Roseobacteraceae</taxon>
        <taxon>Roseisalinus</taxon>
    </lineage>
</organism>
<dbReference type="OrthoDB" id="61481at2"/>
<sequence length="247" mass="26289">MTAVRVTVSRTAGSVPREAGTAMLVRQETIEGTIGGGALEWEAMRIAREMLAQGQTALERTLPLGPGLRQCCGGSVTLAFTRAEDLPAPERTPLWIWGAGHVGRAIVATLAPLPHHALTLVDTAADRFPEADHGETRLIAVAPERLVPHAPRDAHHLILTYSHEIDLRLCHALLSHGFASCGLIGSATKWARFRSRLAALGHSNAQILRIACPIGDPMLGKHPQAIAVGVAAALLRSADRDHGDRTG</sequence>
<gene>
    <name evidence="3" type="ORF">ROA7023_01454</name>
</gene>
<accession>A0A1Y5SDB1</accession>
<dbReference type="InterPro" id="IPR003777">
    <property type="entry name" value="XdhC_CoxI"/>
</dbReference>
<dbReference type="EMBL" id="FWFZ01000005">
    <property type="protein sequence ID" value="SLN38091.1"/>
    <property type="molecule type" value="Genomic_DNA"/>
</dbReference>
<evidence type="ECO:0000259" key="2">
    <source>
        <dbReference type="Pfam" id="PF13478"/>
    </source>
</evidence>
<proteinExistence type="predicted"/>
<dbReference type="PANTHER" id="PTHR30388">
    <property type="entry name" value="ALDEHYDE OXIDOREDUCTASE MOLYBDENUM COFACTOR ASSEMBLY PROTEIN"/>
    <property type="match status" value="1"/>
</dbReference>
<name>A0A1Y5SDB1_9RHOB</name>
<evidence type="ECO:0000313" key="4">
    <source>
        <dbReference type="Proteomes" id="UP000193900"/>
    </source>
</evidence>
<dbReference type="Pfam" id="PF02625">
    <property type="entry name" value="XdhC_CoxI"/>
    <property type="match status" value="1"/>
</dbReference>
<dbReference type="Pfam" id="PF13478">
    <property type="entry name" value="XdhC_C"/>
    <property type="match status" value="1"/>
</dbReference>
<dbReference type="PANTHER" id="PTHR30388:SF6">
    <property type="entry name" value="XANTHINE DEHYDROGENASE SUBUNIT A-RELATED"/>
    <property type="match status" value="1"/>
</dbReference>
<protein>
    <submittedName>
        <fullName evidence="3">XdhC and CoxI family protein</fullName>
    </submittedName>
</protein>
<feature type="domain" description="XdhC- CoxI" evidence="1">
    <location>
        <begin position="3"/>
        <end position="60"/>
    </location>
</feature>
<reference evidence="3 4" key="1">
    <citation type="submission" date="2017-03" db="EMBL/GenBank/DDBJ databases">
        <authorList>
            <person name="Afonso C.L."/>
            <person name="Miller P.J."/>
            <person name="Scott M.A."/>
            <person name="Spackman E."/>
            <person name="Goraichik I."/>
            <person name="Dimitrov K.M."/>
            <person name="Suarez D.L."/>
            <person name="Swayne D.E."/>
        </authorList>
    </citation>
    <scope>NUCLEOTIDE SEQUENCE [LARGE SCALE GENOMIC DNA]</scope>
    <source>
        <strain evidence="3 4">CECT 7023</strain>
    </source>
</reference>
<dbReference type="AlphaFoldDB" id="A0A1Y5SDB1"/>
<dbReference type="InterPro" id="IPR014308">
    <property type="entry name" value="Xanthine_DH_XdhC"/>
</dbReference>
<dbReference type="InterPro" id="IPR052698">
    <property type="entry name" value="MoCofactor_Util/Proc"/>
</dbReference>
<dbReference type="Gene3D" id="3.40.50.720">
    <property type="entry name" value="NAD(P)-binding Rossmann-like Domain"/>
    <property type="match status" value="1"/>
</dbReference>
<dbReference type="Proteomes" id="UP000193900">
    <property type="component" value="Unassembled WGS sequence"/>
</dbReference>
<dbReference type="InterPro" id="IPR027051">
    <property type="entry name" value="XdhC_Rossmann_dom"/>
</dbReference>
<dbReference type="RefSeq" id="WP_085878330.1">
    <property type="nucleotide sequence ID" value="NZ_FWFZ01000005.1"/>
</dbReference>
<feature type="domain" description="XdhC Rossmann" evidence="2">
    <location>
        <begin position="94"/>
        <end position="233"/>
    </location>
</feature>
<dbReference type="NCBIfam" id="TIGR02964">
    <property type="entry name" value="xanthine_xdhC"/>
    <property type="match status" value="1"/>
</dbReference>
<evidence type="ECO:0000313" key="3">
    <source>
        <dbReference type="EMBL" id="SLN38091.1"/>
    </source>
</evidence>
<keyword evidence="4" id="KW-1185">Reference proteome</keyword>
<evidence type="ECO:0000259" key="1">
    <source>
        <dbReference type="Pfam" id="PF02625"/>
    </source>
</evidence>